<dbReference type="CDD" id="cd06354">
    <property type="entry name" value="PBP1_PrnA-like"/>
    <property type="match status" value="1"/>
</dbReference>
<evidence type="ECO:0000313" key="10">
    <source>
        <dbReference type="Proteomes" id="UP000321379"/>
    </source>
</evidence>
<evidence type="ECO:0000256" key="5">
    <source>
        <dbReference type="ARBA" id="ARBA00023136"/>
    </source>
</evidence>
<dbReference type="PROSITE" id="PS51318">
    <property type="entry name" value="TAT"/>
    <property type="match status" value="1"/>
</dbReference>
<dbReference type="Gene3D" id="3.40.50.2300">
    <property type="match status" value="2"/>
</dbReference>
<dbReference type="Proteomes" id="UP000321379">
    <property type="component" value="Unassembled WGS sequence"/>
</dbReference>
<keyword evidence="10" id="KW-1185">Reference proteome</keyword>
<comment type="caution">
    <text evidence="9">The sequence shown here is derived from an EMBL/GenBank/DDBJ whole genome shotgun (WGS) entry which is preliminary data.</text>
</comment>
<dbReference type="GO" id="GO:0005886">
    <property type="term" value="C:plasma membrane"/>
    <property type="evidence" value="ECO:0007669"/>
    <property type="project" value="UniProtKB-SubCell"/>
</dbReference>
<feature type="domain" description="ABC transporter substrate-binding protein PnrA-like" evidence="8">
    <location>
        <begin position="45"/>
        <end position="355"/>
    </location>
</feature>
<evidence type="ECO:0000256" key="4">
    <source>
        <dbReference type="ARBA" id="ARBA00022729"/>
    </source>
</evidence>
<evidence type="ECO:0000259" key="8">
    <source>
        <dbReference type="Pfam" id="PF02608"/>
    </source>
</evidence>
<dbReference type="AlphaFoldDB" id="A0A5C8ULF5"/>
<keyword evidence="6" id="KW-0449">Lipoprotein</keyword>
<dbReference type="PANTHER" id="PTHR34296">
    <property type="entry name" value="TRANSCRIPTIONAL ACTIVATOR PROTEIN MED"/>
    <property type="match status" value="1"/>
</dbReference>
<dbReference type="PROSITE" id="PS51257">
    <property type="entry name" value="PROKAR_LIPOPROTEIN"/>
    <property type="match status" value="1"/>
</dbReference>
<dbReference type="InterPro" id="IPR003760">
    <property type="entry name" value="PnrA-like"/>
</dbReference>
<dbReference type="RefSeq" id="WP_147784997.1">
    <property type="nucleotide sequence ID" value="NZ_VRMG01000015.1"/>
</dbReference>
<evidence type="ECO:0000256" key="1">
    <source>
        <dbReference type="ARBA" id="ARBA00004193"/>
    </source>
</evidence>
<dbReference type="InterPro" id="IPR050957">
    <property type="entry name" value="BMP_lipoprotein"/>
</dbReference>
<dbReference type="EMBL" id="VRMG01000015">
    <property type="protein sequence ID" value="TXN28283.1"/>
    <property type="molecule type" value="Genomic_DNA"/>
</dbReference>
<feature type="chain" id="PRO_5038997820" evidence="7">
    <location>
        <begin position="24"/>
        <end position="368"/>
    </location>
</feature>
<name>A0A5C8ULF5_9MICO</name>
<evidence type="ECO:0000256" key="2">
    <source>
        <dbReference type="ARBA" id="ARBA00008610"/>
    </source>
</evidence>
<evidence type="ECO:0000256" key="6">
    <source>
        <dbReference type="ARBA" id="ARBA00023288"/>
    </source>
</evidence>
<dbReference type="PANTHER" id="PTHR34296:SF2">
    <property type="entry name" value="ABC TRANSPORTER GUANOSINE-BINDING PROTEIN NUPN"/>
    <property type="match status" value="1"/>
</dbReference>
<keyword evidence="4 7" id="KW-0732">Signal</keyword>
<dbReference type="Pfam" id="PF02608">
    <property type="entry name" value="Bmp"/>
    <property type="match status" value="1"/>
</dbReference>
<reference evidence="9 10" key="1">
    <citation type="submission" date="2019-08" db="EMBL/GenBank/DDBJ databases">
        <title>Bacterial whole genome sequence for Glaciihabitans sp. CHu50b-6-2.</title>
        <authorList>
            <person name="Jin L."/>
        </authorList>
    </citation>
    <scope>NUCLEOTIDE SEQUENCE [LARGE SCALE GENOMIC DNA]</scope>
    <source>
        <strain evidence="9 10">CHu50b-6-2</strain>
    </source>
</reference>
<gene>
    <name evidence="9" type="ORF">FVP33_17575</name>
</gene>
<dbReference type="InterPro" id="IPR006311">
    <property type="entry name" value="TAT_signal"/>
</dbReference>
<comment type="similarity">
    <text evidence="2">Belongs to the BMP lipoprotein family.</text>
</comment>
<evidence type="ECO:0000256" key="3">
    <source>
        <dbReference type="ARBA" id="ARBA00022475"/>
    </source>
</evidence>
<keyword evidence="3" id="KW-1003">Cell membrane</keyword>
<evidence type="ECO:0000313" key="9">
    <source>
        <dbReference type="EMBL" id="TXN28283.1"/>
    </source>
</evidence>
<comment type="subcellular location">
    <subcellularLocation>
        <location evidence="1">Cell membrane</location>
        <topology evidence="1">Lipid-anchor</topology>
    </subcellularLocation>
</comment>
<proteinExistence type="inferred from homology"/>
<sequence>MRITSRKAVLSGLAMAGIAAVLAGCAAAPDATKTTAAASKYLPCMVSDSGGFDDKSFNQLGLEGLQAGAKAIGAKEKHVESNADTDYAPNIDSLVAANCNLIITVGFNLSAASLAAAKANPDIQFAIIDDAADANFDGKVDEPNIKPILFDTAQAAFLAGYASASYSKSGIVGTFGGMQYPTVTIFMDGFADGVDYYNKQKSKSVKVVGWDVASQKGSFTGGFAANDTAKSTAKNLIDQGADVIFPVGGPIFQSAGAAITDSGKDIALLGADADVFNTFPTYDKLYLTSVLKGIKTATQAVVEASAKQAKGTFDNVPYVGNLKNNGVGIAPFHDFASKVDPKLQGELDSIKADIISGKITVKSYLSGN</sequence>
<feature type="signal peptide" evidence="7">
    <location>
        <begin position="1"/>
        <end position="23"/>
    </location>
</feature>
<protein>
    <submittedName>
        <fullName evidence="9">BMP family ABC transporter substrate-binding protein</fullName>
    </submittedName>
</protein>
<accession>A0A5C8ULF5</accession>
<dbReference type="SUPFAM" id="SSF53822">
    <property type="entry name" value="Periplasmic binding protein-like I"/>
    <property type="match status" value="1"/>
</dbReference>
<organism evidence="9 10">
    <name type="scientific">Lacisediminihabitans profunda</name>
    <dbReference type="NCBI Taxonomy" id="2594790"/>
    <lineage>
        <taxon>Bacteria</taxon>
        <taxon>Bacillati</taxon>
        <taxon>Actinomycetota</taxon>
        <taxon>Actinomycetes</taxon>
        <taxon>Micrococcales</taxon>
        <taxon>Microbacteriaceae</taxon>
        <taxon>Lacisediminihabitans</taxon>
    </lineage>
</organism>
<evidence type="ECO:0000256" key="7">
    <source>
        <dbReference type="SAM" id="SignalP"/>
    </source>
</evidence>
<dbReference type="InterPro" id="IPR028082">
    <property type="entry name" value="Peripla_BP_I"/>
</dbReference>
<keyword evidence="5" id="KW-0472">Membrane</keyword>